<evidence type="ECO:0000313" key="3">
    <source>
        <dbReference type="Proteomes" id="UP000007953"/>
    </source>
</evidence>
<gene>
    <name evidence="2" type="ordered locus">RSPO_m00608</name>
</gene>
<sequence length="130" mass="13609">MQGVVGVKSDLGKTDKPGPIRLDRVLAAVRGVMACGFVASTDPRCGGGRPHAPSDASVAPTSSPSHRRRAGARCGDSHAGPIARSREKVSSALQLSFATQAWAKKRNHSPKQEITASIASNKNISKNLKI</sequence>
<proteinExistence type="predicted"/>
<dbReference type="HOGENOM" id="CLU_1936346_0_0_4"/>
<dbReference type="AlphaFoldDB" id="F6G7W7"/>
<name>F6G7W7_RALS8</name>
<accession>F6G7W7</accession>
<evidence type="ECO:0000256" key="1">
    <source>
        <dbReference type="SAM" id="MobiDB-lite"/>
    </source>
</evidence>
<feature type="compositionally biased region" description="Polar residues" evidence="1">
    <location>
        <begin position="112"/>
        <end position="130"/>
    </location>
</feature>
<organism evidence="2 3">
    <name type="scientific">Ralstonia solanacearum (strain Po82)</name>
    <dbReference type="NCBI Taxonomy" id="1031711"/>
    <lineage>
        <taxon>Bacteria</taxon>
        <taxon>Pseudomonadati</taxon>
        <taxon>Pseudomonadota</taxon>
        <taxon>Betaproteobacteria</taxon>
        <taxon>Burkholderiales</taxon>
        <taxon>Burkholderiaceae</taxon>
        <taxon>Ralstonia</taxon>
        <taxon>Ralstonia solanacearum species complex</taxon>
    </lineage>
</organism>
<dbReference type="Proteomes" id="UP000007953">
    <property type="component" value="Plasmid megaplasmid"/>
</dbReference>
<feature type="region of interest" description="Disordered" evidence="1">
    <location>
        <begin position="40"/>
        <end position="86"/>
    </location>
</feature>
<dbReference type="KEGG" id="rsn:RSPO_m00608"/>
<reference evidence="2 3" key="1">
    <citation type="journal article" date="2011" name="J. Bacteriol.">
        <title>Complete genome sequence of the plant pathogen Ralstonia solanacearum strain Po82.</title>
        <authorList>
            <person name="Xu J."/>
            <person name="Zheng H.J."/>
            <person name="Liu L."/>
            <person name="Pan Z.C."/>
            <person name="Prior P."/>
            <person name="Tang B."/>
            <person name="Xu J.S."/>
            <person name="Zhang H."/>
            <person name="Tian Q."/>
            <person name="Zhang L.Q."/>
            <person name="Feng J."/>
        </authorList>
    </citation>
    <scope>NUCLEOTIDE SEQUENCE [LARGE SCALE GENOMIC DNA]</scope>
    <source>
        <strain evidence="3">Po82</strain>
    </source>
</reference>
<evidence type="ECO:0000313" key="2">
    <source>
        <dbReference type="EMBL" id="AEG71246.1"/>
    </source>
</evidence>
<feature type="region of interest" description="Disordered" evidence="1">
    <location>
        <begin position="102"/>
        <end position="130"/>
    </location>
</feature>
<keyword evidence="2" id="KW-0614">Plasmid</keyword>
<protein>
    <submittedName>
        <fullName evidence="2">Uncharacterized protein</fullName>
    </submittedName>
</protein>
<geneLocation type="plasmid" evidence="3"/>
<dbReference type="EMBL" id="CP002820">
    <property type="protein sequence ID" value="AEG71246.1"/>
    <property type="molecule type" value="Genomic_DNA"/>
</dbReference>